<evidence type="ECO:0000313" key="1">
    <source>
        <dbReference type="EMBL" id="MDC3982712.1"/>
    </source>
</evidence>
<evidence type="ECO:0000313" key="2">
    <source>
        <dbReference type="Proteomes" id="UP001151081"/>
    </source>
</evidence>
<gene>
    <name evidence="1" type="ORF">KEG57_19505</name>
</gene>
<proteinExistence type="predicted"/>
<dbReference type="EMBL" id="JAGTJJ010000009">
    <property type="protein sequence ID" value="MDC3982712.1"/>
    <property type="molecule type" value="Genomic_DNA"/>
</dbReference>
<keyword evidence="2" id="KW-1185">Reference proteome</keyword>
<comment type="caution">
    <text evidence="1">The sequence shown here is derived from an EMBL/GenBank/DDBJ whole genome shotgun (WGS) entry which is preliminary data.</text>
</comment>
<dbReference type="RefSeq" id="WP_272458689.1">
    <property type="nucleotide sequence ID" value="NZ_JAGTJJ010000009.1"/>
</dbReference>
<name>A0A9X3X315_9BACT</name>
<reference evidence="1 2" key="1">
    <citation type="submission" date="2021-04" db="EMBL/GenBank/DDBJ databases">
        <title>Genome analysis of Polyangium sp.</title>
        <authorList>
            <person name="Li Y."/>
            <person name="Wang J."/>
        </authorList>
    </citation>
    <scope>NUCLEOTIDE SEQUENCE [LARGE SCALE GENOMIC DNA]</scope>
    <source>
        <strain evidence="1 2">SDU14</strain>
    </source>
</reference>
<accession>A0A9X3X315</accession>
<protein>
    <submittedName>
        <fullName evidence="1">Uncharacterized protein</fullName>
    </submittedName>
</protein>
<organism evidence="1 2">
    <name type="scientific">Polyangium jinanense</name>
    <dbReference type="NCBI Taxonomy" id="2829994"/>
    <lineage>
        <taxon>Bacteria</taxon>
        <taxon>Pseudomonadati</taxon>
        <taxon>Myxococcota</taxon>
        <taxon>Polyangia</taxon>
        <taxon>Polyangiales</taxon>
        <taxon>Polyangiaceae</taxon>
        <taxon>Polyangium</taxon>
    </lineage>
</organism>
<dbReference type="AlphaFoldDB" id="A0A9X3X315"/>
<dbReference type="Proteomes" id="UP001151081">
    <property type="component" value="Unassembled WGS sequence"/>
</dbReference>
<sequence length="123" mass="12876">MGDGSLTSGLMRVLEASLTGPLAHAFRNTRVPDPVVLVLCKDGGPDAESIECAVESTERATQVLVDMAAARGDDLPARVARVLRTLDRPLGFVPCVAGADDKIVLVLLELAALENRGANNNAL</sequence>